<gene>
    <name evidence="2" type="ORF">P43SY_006421</name>
</gene>
<dbReference type="EMBL" id="JAKCXM010000011">
    <property type="protein sequence ID" value="KAJ0408491.1"/>
    <property type="molecule type" value="Genomic_DNA"/>
</dbReference>
<feature type="region of interest" description="Disordered" evidence="1">
    <location>
        <begin position="97"/>
        <end position="170"/>
    </location>
</feature>
<keyword evidence="3" id="KW-1185">Reference proteome</keyword>
<evidence type="ECO:0008006" key="4">
    <source>
        <dbReference type="Google" id="ProtNLM"/>
    </source>
</evidence>
<organism evidence="2 3">
    <name type="scientific">Pythium insidiosum</name>
    <name type="common">Pythiosis disease agent</name>
    <dbReference type="NCBI Taxonomy" id="114742"/>
    <lineage>
        <taxon>Eukaryota</taxon>
        <taxon>Sar</taxon>
        <taxon>Stramenopiles</taxon>
        <taxon>Oomycota</taxon>
        <taxon>Peronosporomycetes</taxon>
        <taxon>Pythiales</taxon>
        <taxon>Pythiaceae</taxon>
        <taxon>Pythium</taxon>
    </lineage>
</organism>
<comment type="caution">
    <text evidence="2">The sequence shown here is derived from an EMBL/GenBank/DDBJ whole genome shotgun (WGS) entry which is preliminary data.</text>
</comment>
<dbReference type="AlphaFoldDB" id="A0AAD5MAU5"/>
<feature type="compositionally biased region" description="Low complexity" evidence="1">
    <location>
        <begin position="48"/>
        <end position="74"/>
    </location>
</feature>
<protein>
    <recommendedName>
        <fullName evidence="4">PX domain-containing protein</fullName>
    </recommendedName>
</protein>
<feature type="compositionally biased region" description="Pro residues" evidence="1">
    <location>
        <begin position="1"/>
        <end position="16"/>
    </location>
</feature>
<evidence type="ECO:0000256" key="1">
    <source>
        <dbReference type="SAM" id="MobiDB-lite"/>
    </source>
</evidence>
<proteinExistence type="predicted"/>
<evidence type="ECO:0000313" key="3">
    <source>
        <dbReference type="Proteomes" id="UP001209570"/>
    </source>
</evidence>
<dbReference type="GO" id="GO:0035091">
    <property type="term" value="F:phosphatidylinositol binding"/>
    <property type="evidence" value="ECO:0007669"/>
    <property type="project" value="InterPro"/>
</dbReference>
<reference evidence="2" key="1">
    <citation type="submission" date="2021-12" db="EMBL/GenBank/DDBJ databases">
        <title>Prjna785345.</title>
        <authorList>
            <person name="Rujirawat T."/>
            <person name="Krajaejun T."/>
        </authorList>
    </citation>
    <scope>NUCLEOTIDE SEQUENCE</scope>
    <source>
        <strain evidence="2">Pi057C3</strain>
    </source>
</reference>
<name>A0AAD5MAU5_PYTIN</name>
<accession>A0AAD5MAU5</accession>
<dbReference type="InterPro" id="IPR036871">
    <property type="entry name" value="PX_dom_sf"/>
</dbReference>
<evidence type="ECO:0000313" key="2">
    <source>
        <dbReference type="EMBL" id="KAJ0408491.1"/>
    </source>
</evidence>
<dbReference type="Proteomes" id="UP001209570">
    <property type="component" value="Unassembled WGS sequence"/>
</dbReference>
<sequence>MLRTLPPAPPRFPPSPARLRRPPETDEQVTWPRRALASPPPRQLDPTAASSSSSSSSNSRCAARTASSSPSSSSLWIDGPAACAASSDDELVAIHPRRLSRPSSANSARPKPAKEQAFGSPSVSVSRLRRRSSLSELAEVERRLSDRPTTTPTSTTISHPLARPRLDESPPSYRQPNAMMMALNVVPSVVLHFHGFRSSLLASLWDACWIIMTDIVKKAIVLTLSGAAVAVMLVAVKGALLVVLQGSCFVWTINATFWACEGMAVACAGKPSALLGKAERPESVASTDKLPRLQVAGSIAVVPSSHAEAAEVSAKMEKTDSLLLPRLRLSPRTSQALHHRAPSSSSLSQLPARRRLVDHLRAPPVLVNPVRGERRRRADVTLHQSKVRVGKAFLDPVAARQRANGARVERDMYVVRVDCSRPDDKHMNPVVMWDFTATFDEFRKLERDLKLEVKTKRLRNVSVPHLSSGAILFVQPELTPHVLNARRDRLQQFVTAITQDRVLADLDATRKFCQAF</sequence>
<dbReference type="Gene3D" id="3.30.1520.10">
    <property type="entry name" value="Phox-like domain"/>
    <property type="match status" value="1"/>
</dbReference>
<feature type="region of interest" description="Disordered" evidence="1">
    <location>
        <begin position="1"/>
        <end position="76"/>
    </location>
</feature>